<accession>A0A834XB66</accession>
<comment type="similarity">
    <text evidence="1 4">Belongs to the UDP-glycosyltransferase family.</text>
</comment>
<protein>
    <recommendedName>
        <fullName evidence="5">Glycosyltransferase</fullName>
        <ecNumber evidence="5">2.4.1.-</ecNumber>
    </recommendedName>
</protein>
<evidence type="ECO:0000256" key="5">
    <source>
        <dbReference type="RuleBase" id="RU362057"/>
    </source>
</evidence>
<dbReference type="CDD" id="cd03784">
    <property type="entry name" value="GT1_Gtf-like"/>
    <property type="match status" value="1"/>
</dbReference>
<gene>
    <name evidence="6" type="ORF">G2W53_003505</name>
</gene>
<dbReference type="InterPro" id="IPR050481">
    <property type="entry name" value="UDP-glycosyltransf_plant"/>
</dbReference>
<evidence type="ECO:0000256" key="1">
    <source>
        <dbReference type="ARBA" id="ARBA00009995"/>
    </source>
</evidence>
<keyword evidence="7" id="KW-1185">Reference proteome</keyword>
<dbReference type="PANTHER" id="PTHR48049:SF34">
    <property type="entry name" value="UDP-GLYCOSYLTRANSFERASE 79B30-LIKE"/>
    <property type="match status" value="1"/>
</dbReference>
<evidence type="ECO:0000256" key="3">
    <source>
        <dbReference type="ARBA" id="ARBA00022679"/>
    </source>
</evidence>
<comment type="caution">
    <text evidence="6">The sequence shown here is derived from an EMBL/GenBank/DDBJ whole genome shotgun (WGS) entry which is preliminary data.</text>
</comment>
<dbReference type="EC" id="2.4.1.-" evidence="5"/>
<dbReference type="Proteomes" id="UP000634136">
    <property type="component" value="Unassembled WGS sequence"/>
</dbReference>
<dbReference type="EMBL" id="JAAIUW010000002">
    <property type="protein sequence ID" value="KAF7841207.1"/>
    <property type="molecule type" value="Genomic_DNA"/>
</dbReference>
<dbReference type="InterPro" id="IPR035595">
    <property type="entry name" value="UDP_glycos_trans_CS"/>
</dbReference>
<dbReference type="OrthoDB" id="5835829at2759"/>
<dbReference type="PROSITE" id="PS00375">
    <property type="entry name" value="UDPGT"/>
    <property type="match status" value="1"/>
</dbReference>
<evidence type="ECO:0000313" key="6">
    <source>
        <dbReference type="EMBL" id="KAF7841207.1"/>
    </source>
</evidence>
<dbReference type="SUPFAM" id="SSF53756">
    <property type="entry name" value="UDP-Glycosyltransferase/glycogen phosphorylase"/>
    <property type="match status" value="1"/>
</dbReference>
<proteinExistence type="inferred from homology"/>
<keyword evidence="2 4" id="KW-0328">Glycosyltransferase</keyword>
<dbReference type="FunFam" id="3.40.50.2000:FF:000037">
    <property type="entry name" value="Glycosyltransferase"/>
    <property type="match status" value="1"/>
</dbReference>
<evidence type="ECO:0000256" key="4">
    <source>
        <dbReference type="RuleBase" id="RU003718"/>
    </source>
</evidence>
<dbReference type="AlphaFoldDB" id="A0A834XB66"/>
<dbReference type="Gene3D" id="3.40.50.2000">
    <property type="entry name" value="Glycogen Phosphorylase B"/>
    <property type="match status" value="2"/>
</dbReference>
<dbReference type="GO" id="GO:0035251">
    <property type="term" value="F:UDP-glucosyltransferase activity"/>
    <property type="evidence" value="ECO:0007669"/>
    <property type="project" value="InterPro"/>
</dbReference>
<evidence type="ECO:0000313" key="7">
    <source>
        <dbReference type="Proteomes" id="UP000634136"/>
    </source>
</evidence>
<dbReference type="PANTHER" id="PTHR48049">
    <property type="entry name" value="GLYCOSYLTRANSFERASE"/>
    <property type="match status" value="1"/>
</dbReference>
<dbReference type="Pfam" id="PF00201">
    <property type="entry name" value="UDPGT"/>
    <property type="match status" value="1"/>
</dbReference>
<evidence type="ECO:0000256" key="2">
    <source>
        <dbReference type="ARBA" id="ARBA00022676"/>
    </source>
</evidence>
<keyword evidence="3 4" id="KW-0808">Transferase</keyword>
<reference evidence="6" key="1">
    <citation type="submission" date="2020-09" db="EMBL/GenBank/DDBJ databases">
        <title>Genome-Enabled Discovery of Anthraquinone Biosynthesis in Senna tora.</title>
        <authorList>
            <person name="Kang S.-H."/>
            <person name="Pandey R.P."/>
            <person name="Lee C.-M."/>
            <person name="Sim J.-S."/>
            <person name="Jeong J.-T."/>
            <person name="Choi B.-S."/>
            <person name="Jung M."/>
            <person name="Ginzburg D."/>
            <person name="Zhao K."/>
            <person name="Won S.Y."/>
            <person name="Oh T.-J."/>
            <person name="Yu Y."/>
            <person name="Kim N.-H."/>
            <person name="Lee O.R."/>
            <person name="Lee T.-H."/>
            <person name="Bashyal P."/>
            <person name="Kim T.-S."/>
            <person name="Lee W.-H."/>
            <person name="Kawkins C."/>
            <person name="Kim C.-K."/>
            <person name="Kim J.S."/>
            <person name="Ahn B.O."/>
            <person name="Rhee S.Y."/>
            <person name="Sohng J.K."/>
        </authorList>
    </citation>
    <scope>NUCLEOTIDE SEQUENCE</scope>
    <source>
        <tissue evidence="6">Leaf</tissue>
    </source>
</reference>
<dbReference type="InterPro" id="IPR002213">
    <property type="entry name" value="UDP_glucos_trans"/>
</dbReference>
<name>A0A834XB66_9FABA</name>
<organism evidence="6 7">
    <name type="scientific">Senna tora</name>
    <dbReference type="NCBI Taxonomy" id="362788"/>
    <lineage>
        <taxon>Eukaryota</taxon>
        <taxon>Viridiplantae</taxon>
        <taxon>Streptophyta</taxon>
        <taxon>Embryophyta</taxon>
        <taxon>Tracheophyta</taxon>
        <taxon>Spermatophyta</taxon>
        <taxon>Magnoliopsida</taxon>
        <taxon>eudicotyledons</taxon>
        <taxon>Gunneridae</taxon>
        <taxon>Pentapetalae</taxon>
        <taxon>rosids</taxon>
        <taxon>fabids</taxon>
        <taxon>Fabales</taxon>
        <taxon>Fabaceae</taxon>
        <taxon>Caesalpinioideae</taxon>
        <taxon>Cassia clade</taxon>
        <taxon>Senna</taxon>
    </lineage>
</organism>
<sequence>MLRDFRTDWLPREDTQHISFVEQILIHCWAIYSHINKVLFQKERCNPDQVIHQAREFAREIIHSNLDIRDRMEAPSDNRRPQGVNRDNFPNFFAHSYRRNRDKGTVWVVLARQDHNLAPVMYTVGSRKDTPVETILAETTRDLDGPSLVPLLVTAMDRTAEEIESLLFRLRPDFVFFDFAYWIPNLARKLGIKSIPYWVISVVACAYGESKKVQACVEGFPDASIELHGHEEEMFSKMMEMEFGSGICFYDRIQYGYGSADAIGFKSCREIEGSFVDYLENVLGKPILLSGPIISEPSTSTLEGKWAHWLARFKAGSVIYCAFGSEWILSHHKFQELLLGLEKSGMPFFTALKPPNGFESVEAAMPEGFAERVKERGIVYGGWVQQQLILGHPSLGCFITHCGSGSLLEGLLSQCQLVLLPNIVDQTVNARMLSKSLKVGIEVKKGEEDGVFTKESVCEAVRIVMDDDNEVANEIRENHAKLRNLLLEKNFENDYIDSFCQSLHGLL</sequence>